<organism evidence="1 2">
    <name type="scientific">Galerina marginata (strain CBS 339.88)</name>
    <dbReference type="NCBI Taxonomy" id="685588"/>
    <lineage>
        <taxon>Eukaryota</taxon>
        <taxon>Fungi</taxon>
        <taxon>Dikarya</taxon>
        <taxon>Basidiomycota</taxon>
        <taxon>Agaricomycotina</taxon>
        <taxon>Agaricomycetes</taxon>
        <taxon>Agaricomycetidae</taxon>
        <taxon>Agaricales</taxon>
        <taxon>Agaricineae</taxon>
        <taxon>Strophariaceae</taxon>
        <taxon>Galerina</taxon>
    </lineage>
</organism>
<dbReference type="HOGENOM" id="CLU_048760_0_0_1"/>
<dbReference type="STRING" id="685588.A0A067TDC8"/>
<keyword evidence="2" id="KW-1185">Reference proteome</keyword>
<evidence type="ECO:0000313" key="1">
    <source>
        <dbReference type="EMBL" id="KDR81171.1"/>
    </source>
</evidence>
<name>A0A067TDC8_GALM3</name>
<reference evidence="2" key="1">
    <citation type="journal article" date="2014" name="Proc. Natl. Acad. Sci. U.S.A.">
        <title>Extensive sampling of basidiomycete genomes demonstrates inadequacy of the white-rot/brown-rot paradigm for wood decay fungi.</title>
        <authorList>
            <person name="Riley R."/>
            <person name="Salamov A.A."/>
            <person name="Brown D.W."/>
            <person name="Nagy L.G."/>
            <person name="Floudas D."/>
            <person name="Held B.W."/>
            <person name="Levasseur A."/>
            <person name="Lombard V."/>
            <person name="Morin E."/>
            <person name="Otillar R."/>
            <person name="Lindquist E.A."/>
            <person name="Sun H."/>
            <person name="LaButti K.M."/>
            <person name="Schmutz J."/>
            <person name="Jabbour D."/>
            <person name="Luo H."/>
            <person name="Baker S.E."/>
            <person name="Pisabarro A.G."/>
            <person name="Walton J.D."/>
            <person name="Blanchette R.A."/>
            <person name="Henrissat B."/>
            <person name="Martin F."/>
            <person name="Cullen D."/>
            <person name="Hibbett D.S."/>
            <person name="Grigoriev I.V."/>
        </authorList>
    </citation>
    <scope>NUCLEOTIDE SEQUENCE [LARGE SCALE GENOMIC DNA]</scope>
    <source>
        <strain evidence="2">CBS 339.88</strain>
    </source>
</reference>
<gene>
    <name evidence="1" type="ORF">GALMADRAFT_222682</name>
</gene>
<dbReference type="Proteomes" id="UP000027222">
    <property type="component" value="Unassembled WGS sequence"/>
</dbReference>
<dbReference type="AlphaFoldDB" id="A0A067TDC8"/>
<accession>A0A067TDC8</accession>
<evidence type="ECO:0000313" key="2">
    <source>
        <dbReference type="Proteomes" id="UP000027222"/>
    </source>
</evidence>
<proteinExistence type="predicted"/>
<sequence>MDVLAVATTVCALCKAIETWIDQIAQKELLLRQISSNVAQIRNILSPFASAQYNGKGEIQLSEAIRSVGDVLQRTREHLVAWNYKRAQKIVSFLNPSALVQQLKDDQRQISHQLIILLTSIAVVGYFRDHRSDDTTLTLVEPDLGDDGSTIRDFEAKDELVHQDAKEFWQDYIGAKVTFATNDLFSMRLRSWYGGLSSKTSDRIVMRLDEYNAGGISPYSLSRALGNTSLKEFIDHCTKGEKPLPPPDSAIKVAFGHSLRAPLLVWVDDRPENNAYEVAQAREAGIYVVELSSTAVAKAWIEANTGFLRENDDASLVRFISDNVRLEATPTAPQFLNPSAGQNLLQYLRGRYFSAPVLIYTGRSIDSTHYVNLYELAGSTTSAGTCLQYISSLAGSRNDDTSWVGFKASW</sequence>
<dbReference type="OrthoDB" id="3254241at2759"/>
<protein>
    <submittedName>
        <fullName evidence="1">Uncharacterized protein</fullName>
    </submittedName>
</protein>
<dbReference type="EMBL" id="KL142371">
    <property type="protein sequence ID" value="KDR81171.1"/>
    <property type="molecule type" value="Genomic_DNA"/>
</dbReference>